<feature type="region of interest" description="Disordered" evidence="1">
    <location>
        <begin position="137"/>
        <end position="161"/>
    </location>
</feature>
<evidence type="ECO:0000313" key="3">
    <source>
        <dbReference type="EMBL" id="KAG7294347.1"/>
    </source>
</evidence>
<accession>A0AAD4I3M1</accession>
<dbReference type="EMBL" id="JAHCVI010000001">
    <property type="protein sequence ID" value="KAG7294347.1"/>
    <property type="molecule type" value="Genomic_DNA"/>
</dbReference>
<evidence type="ECO:0000313" key="4">
    <source>
        <dbReference type="Proteomes" id="UP001197093"/>
    </source>
</evidence>
<dbReference type="PANTHER" id="PTHR39611">
    <property type="entry name" value="HYDROXYPROLINE-RICH GLYCOPROTEIN DZ-HRGP-RELATED"/>
    <property type="match status" value="1"/>
</dbReference>
<name>A0AAD4I3M1_9PEZI</name>
<feature type="compositionally biased region" description="Low complexity" evidence="1">
    <location>
        <begin position="181"/>
        <end position="214"/>
    </location>
</feature>
<dbReference type="PANTHER" id="PTHR39611:SF1">
    <property type="entry name" value="HYDROXYPROLINE-RICH GLYCOPROTEIN DZ-HRGP"/>
    <property type="match status" value="1"/>
</dbReference>
<dbReference type="AlphaFoldDB" id="A0AAD4I3M1"/>
<dbReference type="Pfam" id="PF24355">
    <property type="entry name" value="DUF7514"/>
    <property type="match status" value="1"/>
</dbReference>
<feature type="domain" description="DUF7514" evidence="2">
    <location>
        <begin position="4"/>
        <end position="173"/>
    </location>
</feature>
<proteinExistence type="predicted"/>
<dbReference type="Proteomes" id="UP001197093">
    <property type="component" value="Unassembled WGS sequence"/>
</dbReference>
<evidence type="ECO:0000256" key="1">
    <source>
        <dbReference type="SAM" id="MobiDB-lite"/>
    </source>
</evidence>
<dbReference type="InterPro" id="IPR055936">
    <property type="entry name" value="DUF7514"/>
</dbReference>
<organism evidence="3 4">
    <name type="scientific">Staphylotrichum longicolle</name>
    <dbReference type="NCBI Taxonomy" id="669026"/>
    <lineage>
        <taxon>Eukaryota</taxon>
        <taxon>Fungi</taxon>
        <taxon>Dikarya</taxon>
        <taxon>Ascomycota</taxon>
        <taxon>Pezizomycotina</taxon>
        <taxon>Sordariomycetes</taxon>
        <taxon>Sordariomycetidae</taxon>
        <taxon>Sordariales</taxon>
        <taxon>Chaetomiaceae</taxon>
        <taxon>Staphylotrichum</taxon>
    </lineage>
</organism>
<protein>
    <recommendedName>
        <fullName evidence="2">DUF7514 domain-containing protein</fullName>
    </recommendedName>
</protein>
<keyword evidence="4" id="KW-1185">Reference proteome</keyword>
<sequence length="307" mass="34790">MKWGVLFDQNGLPTKRWEQVIRGLGNYLMDEFMPQKTLVITPGKLAAFYSHHKLDLEVFSFTDIFRNRQDVSPTKLAELYQQLACEYYLVPADSKARPTVPGLTLTGWARWMTLAMRAYPNEEAQRLAKAVSALPINADSPLDGKPERLPKQLSRRLLPEKADRQARMLFDAALKGHLEATRPASPTTNPTPTPTSQSAPSSRPQSPRSRYRPAGLPSPPASQAGDDRDDHHPHPNSRRRSSYREHSGSARTYEPTHNTPPPRQHARDAGGPRRTAVQPRLLPRLRRPGGRARCRRRTTAHRVWWGR</sequence>
<gene>
    <name evidence="3" type="ORF">NEMBOFW57_004418</name>
</gene>
<evidence type="ECO:0000259" key="2">
    <source>
        <dbReference type="Pfam" id="PF24355"/>
    </source>
</evidence>
<comment type="caution">
    <text evidence="3">The sequence shown here is derived from an EMBL/GenBank/DDBJ whole genome shotgun (WGS) entry which is preliminary data.</text>
</comment>
<reference evidence="3" key="1">
    <citation type="submission" date="2023-02" db="EMBL/GenBank/DDBJ databases">
        <authorList>
            <person name="Palmer J.M."/>
        </authorList>
    </citation>
    <scope>NUCLEOTIDE SEQUENCE</scope>
    <source>
        <strain evidence="3">FW57</strain>
    </source>
</reference>
<feature type="region of interest" description="Disordered" evidence="1">
    <location>
        <begin position="179"/>
        <end position="282"/>
    </location>
</feature>